<feature type="transmembrane region" description="Helical" evidence="3">
    <location>
        <begin position="563"/>
        <end position="584"/>
    </location>
</feature>
<keyword evidence="3" id="KW-1133">Transmembrane helix</keyword>
<dbReference type="RefSeq" id="XP_002416935.1">
    <property type="nucleotide sequence ID" value="XM_002416890.1"/>
</dbReference>
<dbReference type="HOGENOM" id="CLU_526741_0_0_1"/>
<protein>
    <submittedName>
        <fullName evidence="5">Uncharacterized protein</fullName>
    </submittedName>
</protein>
<evidence type="ECO:0000256" key="3">
    <source>
        <dbReference type="SAM" id="Phobius"/>
    </source>
</evidence>
<dbReference type="eggNOG" id="ENOG502RQ68">
    <property type="taxonomic scope" value="Eukaryota"/>
</dbReference>
<dbReference type="EMBL" id="FM992688">
    <property type="protein sequence ID" value="CAX44523.1"/>
    <property type="molecule type" value="Genomic_DNA"/>
</dbReference>
<dbReference type="Proteomes" id="UP000002605">
    <property type="component" value="Chromosome 1"/>
</dbReference>
<evidence type="ECO:0000313" key="6">
    <source>
        <dbReference type="Proteomes" id="UP000002605"/>
    </source>
</evidence>
<feature type="compositionally biased region" description="Acidic residues" evidence="2">
    <location>
        <begin position="22"/>
        <end position="34"/>
    </location>
</feature>
<evidence type="ECO:0000313" key="4">
    <source>
        <dbReference type="CGD" id="CAL0000159539"/>
    </source>
</evidence>
<keyword evidence="3" id="KW-0812">Transmembrane</keyword>
<feature type="compositionally biased region" description="Polar residues" evidence="2">
    <location>
        <begin position="321"/>
        <end position="336"/>
    </location>
</feature>
<accession>B9W764</accession>
<keyword evidence="3" id="KW-0472">Membrane</keyword>
<dbReference type="CGD" id="CAL0000159539">
    <property type="gene designation" value="Cd36_02630"/>
</dbReference>
<keyword evidence="1" id="KW-0175">Coiled coil</keyword>
<keyword evidence="6" id="KW-1185">Reference proteome</keyword>
<evidence type="ECO:0000313" key="5">
    <source>
        <dbReference type="EMBL" id="CAX44523.1"/>
    </source>
</evidence>
<evidence type="ECO:0000256" key="1">
    <source>
        <dbReference type="SAM" id="Coils"/>
    </source>
</evidence>
<name>B9W764_CANDC</name>
<feature type="region of interest" description="Disordered" evidence="2">
    <location>
        <begin position="321"/>
        <end position="341"/>
    </location>
</feature>
<dbReference type="OrthoDB" id="4026435at2759"/>
<feature type="compositionally biased region" description="Low complexity" evidence="2">
    <location>
        <begin position="272"/>
        <end position="282"/>
    </location>
</feature>
<feature type="coiled-coil region" evidence="1">
    <location>
        <begin position="506"/>
        <end position="533"/>
    </location>
</feature>
<dbReference type="VEuPathDB" id="FungiDB:CD36_02630"/>
<feature type="region of interest" description="Disordered" evidence="2">
    <location>
        <begin position="262"/>
        <end position="289"/>
    </location>
</feature>
<dbReference type="KEGG" id="cdu:CD36_02630"/>
<organism evidence="5 6">
    <name type="scientific">Candida dubliniensis (strain CD36 / ATCC MYA-646 / CBS 7987 / NCPF 3949 / NRRL Y-17841)</name>
    <name type="common">Yeast</name>
    <dbReference type="NCBI Taxonomy" id="573826"/>
    <lineage>
        <taxon>Eukaryota</taxon>
        <taxon>Fungi</taxon>
        <taxon>Dikarya</taxon>
        <taxon>Ascomycota</taxon>
        <taxon>Saccharomycotina</taxon>
        <taxon>Pichiomycetes</taxon>
        <taxon>Debaryomycetaceae</taxon>
        <taxon>Candida/Lodderomyces clade</taxon>
        <taxon>Candida</taxon>
    </lineage>
</organism>
<gene>
    <name evidence="4" type="ordered locus">Cd36_02630</name>
    <name evidence="5" type="ORF">CD36_02630</name>
</gene>
<feature type="region of interest" description="Disordered" evidence="2">
    <location>
        <begin position="21"/>
        <end position="44"/>
    </location>
</feature>
<dbReference type="GeneID" id="8044471"/>
<proteinExistence type="predicted"/>
<sequence length="587" mass="67438">MFSPHLPSLSSQHEKLRKISLEEEEGEEELTTYDEFEHNKKPETSFSLRQQYELDNKNSLLDREKHMHVLSSLSGDNFLRRQLDYEEDYGNNSNTEQDEMVTQYSNNNNNNNTVDSSKNILSNRKLYDDISQCNQPKSDSTDSLCLEVNNNNKKNNGHFLSGTSTPPDTMYNYNGLPTVYSSLENNNNKLPRKQFNLHSQQVPPQLQVQLTQSHNLQRSLLANSSATNLNAYLRGNRRYSSSGNSNPINDLLTSPKFIKSNRFNSPIPPSTPTTTAQTSPITNGNPTIDQKNRLVDQFYNSGRITSPGSRVDLSNMHKETSLISPTQQSFSKVSTPKSERKFNWKEDSLEPRDDLTDFSPTPPLEKNHNLNDEIMDDILNKGGFKFKYDANQLVQDKELVNYLLNIDNILDHNENTHDMKNRKDTSLSELNKAMSNLYDTTLLKSKKILIPHKNDHFDSLTELNHLKRYLEELHNSIDSLGRSLGANRNKVRESYKDKIDDNIARLNLVSKELETLETKANLFRDKISQQKSNTTNQMMETITILTDVNNKMKKYSIIKRNRIIVEVNVVLGLLVLIVSIYYGYKNK</sequence>
<dbReference type="AlphaFoldDB" id="B9W764"/>
<evidence type="ECO:0000256" key="2">
    <source>
        <dbReference type="SAM" id="MobiDB-lite"/>
    </source>
</evidence>
<reference evidence="5 6" key="1">
    <citation type="journal article" date="2009" name="Genome Res.">
        <title>Comparative genomics of the fungal pathogens Candida dubliniensis and Candida albicans.</title>
        <authorList>
            <person name="Jackson A.P."/>
            <person name="Gamble J.A."/>
            <person name="Yeomans T."/>
            <person name="Moran G.P."/>
            <person name="Saunders D."/>
            <person name="Harris D."/>
            <person name="Aslett M."/>
            <person name="Barrell J.F."/>
            <person name="Butler G."/>
            <person name="Citiulo F."/>
            <person name="Coleman D.C."/>
            <person name="de Groot P.W.J."/>
            <person name="Goodwin T.J."/>
            <person name="Quail M.A."/>
            <person name="McQuillan J."/>
            <person name="Munro C.A."/>
            <person name="Pain A."/>
            <person name="Poulter R.T."/>
            <person name="Rajandream M.A."/>
            <person name="Renauld H."/>
            <person name="Spiering M.J."/>
            <person name="Tivey A."/>
            <person name="Gow N.A.R."/>
            <person name="Barrell B."/>
            <person name="Sullivan D.J."/>
            <person name="Berriman M."/>
        </authorList>
    </citation>
    <scope>NUCLEOTIDE SEQUENCE [LARGE SCALE GENOMIC DNA]</scope>
    <source>
        <strain evidence="6">CD36 / ATCC MYA-646 / CBS 7987 / NCPF 3949 / NRRL Y-17841</strain>
    </source>
</reference>